<dbReference type="PANTHER" id="PTHR42748">
    <property type="entry name" value="NITROGEN METABOLITE REPRESSION PROTEIN NMRA FAMILY MEMBER"/>
    <property type="match status" value="1"/>
</dbReference>
<evidence type="ECO:0000259" key="3">
    <source>
        <dbReference type="Pfam" id="PF05368"/>
    </source>
</evidence>
<proteinExistence type="inferred from homology"/>
<dbReference type="Gene3D" id="3.40.50.720">
    <property type="entry name" value="NAD(P)-binding Rossmann-like Domain"/>
    <property type="match status" value="1"/>
</dbReference>
<evidence type="ECO:0000256" key="2">
    <source>
        <dbReference type="ARBA" id="ARBA00022857"/>
    </source>
</evidence>
<dbReference type="InterPro" id="IPR008030">
    <property type="entry name" value="NmrA-like"/>
</dbReference>
<dbReference type="SUPFAM" id="SSF51735">
    <property type="entry name" value="NAD(P)-binding Rossmann-fold domains"/>
    <property type="match status" value="1"/>
</dbReference>
<comment type="caution">
    <text evidence="4">The sequence shown here is derived from an EMBL/GenBank/DDBJ whole genome shotgun (WGS) entry which is preliminary data.</text>
</comment>
<gene>
    <name evidence="4" type="ORF">LTR24_000473</name>
</gene>
<dbReference type="InterPro" id="IPR036291">
    <property type="entry name" value="NAD(P)-bd_dom_sf"/>
</dbReference>
<feature type="domain" description="NmrA-like" evidence="3">
    <location>
        <begin position="2"/>
        <end position="202"/>
    </location>
</feature>
<dbReference type="Proteomes" id="UP001345013">
    <property type="component" value="Unassembled WGS sequence"/>
</dbReference>
<evidence type="ECO:0000313" key="5">
    <source>
        <dbReference type="Proteomes" id="UP001345013"/>
    </source>
</evidence>
<dbReference type="Pfam" id="PF05368">
    <property type="entry name" value="NmrA"/>
    <property type="match status" value="1"/>
</dbReference>
<dbReference type="PANTHER" id="PTHR42748:SF31">
    <property type="entry name" value="NMRA-LIKE DOMAIN-CONTAINING PROTEIN-RELATED"/>
    <property type="match status" value="1"/>
</dbReference>
<evidence type="ECO:0000256" key="1">
    <source>
        <dbReference type="ARBA" id="ARBA00006328"/>
    </source>
</evidence>
<comment type="similarity">
    <text evidence="1">Belongs to the NmrA-type oxidoreductase family.</text>
</comment>
<dbReference type="InterPro" id="IPR051164">
    <property type="entry name" value="NmrA-like_oxidored"/>
</dbReference>
<name>A0ABR0KQK3_9EURO</name>
<protein>
    <recommendedName>
        <fullName evidence="3">NmrA-like domain-containing protein</fullName>
    </recommendedName>
</protein>
<keyword evidence="5" id="KW-1185">Reference proteome</keyword>
<evidence type="ECO:0000313" key="4">
    <source>
        <dbReference type="EMBL" id="KAK5102240.1"/>
    </source>
</evidence>
<organism evidence="4 5">
    <name type="scientific">Lithohypha guttulata</name>
    <dbReference type="NCBI Taxonomy" id="1690604"/>
    <lineage>
        <taxon>Eukaryota</taxon>
        <taxon>Fungi</taxon>
        <taxon>Dikarya</taxon>
        <taxon>Ascomycota</taxon>
        <taxon>Pezizomycotina</taxon>
        <taxon>Eurotiomycetes</taxon>
        <taxon>Chaetothyriomycetidae</taxon>
        <taxon>Chaetothyriales</taxon>
        <taxon>Trichomeriaceae</taxon>
        <taxon>Lithohypha</taxon>
    </lineage>
</organism>
<reference evidence="4 5" key="1">
    <citation type="submission" date="2023-08" db="EMBL/GenBank/DDBJ databases">
        <title>Black Yeasts Isolated from many extreme environments.</title>
        <authorList>
            <person name="Coleine C."/>
            <person name="Stajich J.E."/>
            <person name="Selbmann L."/>
        </authorList>
    </citation>
    <scope>NUCLEOTIDE SEQUENCE [LARGE SCALE GENOMIC DNA]</scope>
    <source>
        <strain evidence="4 5">CCFEE 5885</strain>
    </source>
</reference>
<dbReference type="EMBL" id="JAVRRG010000003">
    <property type="protein sequence ID" value="KAK5102240.1"/>
    <property type="molecule type" value="Genomic_DNA"/>
</dbReference>
<accession>A0ABR0KQK3</accession>
<keyword evidence="2" id="KW-0521">NADP</keyword>
<sequence>MIVITGASGRQASSFIPHLLSNSLGPLRLVVQSASSEERLHSAYPSAQVIRADLAQPIECARVVRDAVTIYHVNPSFHPAEAELGKNMVDAALAESQRSGNGFKHFIFSSVIQTQLRKLMNHDVKRYVEEYLMESGLNYTILKPTTFLDNFTPALKGLVKEAAGGKRELEYKAAWNPDVLFSELARRDLGDASFNVITEREKHYFASYDLASTMPQPWGKKIDLLAAELGCNIKVNVQPLQQVVPGFIKALLGPSSEEPHFVTIDTAERMILYYNRHGIIGNPSILEMILGRQATTTGDWVKEQVAMAKQS</sequence>